<proteinExistence type="predicted"/>
<gene>
    <name evidence="1" type="ORF">GHK48_30115</name>
</gene>
<dbReference type="Proteomes" id="UP000466694">
    <property type="component" value="Unassembled WGS sequence"/>
</dbReference>
<accession>A0A844AIF0</accession>
<organism evidence="1 2">
    <name type="scientific">Rhizobium fredii</name>
    <name type="common">Sinorhizobium fredii</name>
    <dbReference type="NCBI Taxonomy" id="380"/>
    <lineage>
        <taxon>Bacteria</taxon>
        <taxon>Pseudomonadati</taxon>
        <taxon>Pseudomonadota</taxon>
        <taxon>Alphaproteobacteria</taxon>
        <taxon>Hyphomicrobiales</taxon>
        <taxon>Rhizobiaceae</taxon>
        <taxon>Sinorhizobium/Ensifer group</taxon>
        <taxon>Sinorhizobium</taxon>
    </lineage>
</organism>
<name>A0A844AIF0_RHIFR</name>
<reference evidence="1 2" key="1">
    <citation type="journal article" date="2013" name="Genome Biol.">
        <title>Comparative genomics of the core and accessory genomes of 48 Sinorhizobium strains comprising five genospecies.</title>
        <authorList>
            <person name="Sugawara M."/>
            <person name="Epstein B."/>
            <person name="Badgley B.D."/>
            <person name="Unno T."/>
            <person name="Xu L."/>
            <person name="Reese J."/>
            <person name="Gyaneshwar P."/>
            <person name="Denny R."/>
            <person name="Mudge J."/>
            <person name="Bharti A.K."/>
            <person name="Farmer A.D."/>
            <person name="May G.D."/>
            <person name="Woodward J.E."/>
            <person name="Medigue C."/>
            <person name="Vallenet D."/>
            <person name="Lajus A."/>
            <person name="Rouy Z."/>
            <person name="Martinez-Vaz B."/>
            <person name="Tiffin P."/>
            <person name="Young N.D."/>
            <person name="Sadowsky M.J."/>
        </authorList>
    </citation>
    <scope>NUCLEOTIDE SEQUENCE [LARGE SCALE GENOMIC DNA]</scope>
    <source>
        <strain evidence="1 2">USDA205</strain>
    </source>
</reference>
<sequence>MEAIDMLILANTAHPRSCRWPKRAGLLHVSLNRSRFKDKNMQRFKVLQPPLHV</sequence>
<dbReference type="AlphaFoldDB" id="A0A844AIF0"/>
<comment type="caution">
    <text evidence="1">The sequence shown here is derived from an EMBL/GenBank/DDBJ whole genome shotgun (WGS) entry which is preliminary data.</text>
</comment>
<evidence type="ECO:0000313" key="2">
    <source>
        <dbReference type="Proteomes" id="UP000466694"/>
    </source>
</evidence>
<dbReference type="EMBL" id="WISZ01000220">
    <property type="protein sequence ID" value="MQX12367.1"/>
    <property type="molecule type" value="Genomic_DNA"/>
</dbReference>
<protein>
    <submittedName>
        <fullName evidence="1">Uncharacterized protein</fullName>
    </submittedName>
</protein>
<evidence type="ECO:0000313" key="1">
    <source>
        <dbReference type="EMBL" id="MQX12367.1"/>
    </source>
</evidence>